<sequence>MGALRSLDKAAGVLKTVASTRPVAEVVDCISHIGFGQVHLSEEELWDRLRAAFTCVCIVEWLVPAPDYVAANWHTFKDCETVLTVLEVAAINLPAPPPHGSELIWIFVGPDDWCDSKTARMPWRLDLPSLLRLLLGATHPAGKQFFSHLSHETLLGDLVRLALRLWGLGVSMCLTFPSPAPGVLSPLSEIESLESYVSSEGHFLRNRWPGW</sequence>
<reference evidence="1" key="1">
    <citation type="submission" date="2021-02" db="EMBL/GenBank/DDBJ databases">
        <authorList>
            <person name="Dougan E. K."/>
            <person name="Rhodes N."/>
            <person name="Thang M."/>
            <person name="Chan C."/>
        </authorList>
    </citation>
    <scope>NUCLEOTIDE SEQUENCE</scope>
</reference>
<name>A0A812UJJ4_9DINO</name>
<evidence type="ECO:0000313" key="2">
    <source>
        <dbReference type="Proteomes" id="UP000601435"/>
    </source>
</evidence>
<evidence type="ECO:0000313" key="1">
    <source>
        <dbReference type="EMBL" id="CAE7570014.1"/>
    </source>
</evidence>
<keyword evidence="2" id="KW-1185">Reference proteome</keyword>
<gene>
    <name evidence="1" type="ORF">SNEC2469_LOCUS16606</name>
</gene>
<dbReference type="OrthoDB" id="10386013at2759"/>
<comment type="caution">
    <text evidence="1">The sequence shown here is derived from an EMBL/GenBank/DDBJ whole genome shotgun (WGS) entry which is preliminary data.</text>
</comment>
<dbReference type="AlphaFoldDB" id="A0A812UJJ4"/>
<accession>A0A812UJJ4</accession>
<proteinExistence type="predicted"/>
<protein>
    <submittedName>
        <fullName evidence="1">Uncharacterized protein</fullName>
    </submittedName>
</protein>
<organism evidence="1 2">
    <name type="scientific">Symbiodinium necroappetens</name>
    <dbReference type="NCBI Taxonomy" id="1628268"/>
    <lineage>
        <taxon>Eukaryota</taxon>
        <taxon>Sar</taxon>
        <taxon>Alveolata</taxon>
        <taxon>Dinophyceae</taxon>
        <taxon>Suessiales</taxon>
        <taxon>Symbiodiniaceae</taxon>
        <taxon>Symbiodinium</taxon>
    </lineage>
</organism>
<dbReference type="EMBL" id="CAJNJA010027096">
    <property type="protein sequence ID" value="CAE7570014.1"/>
    <property type="molecule type" value="Genomic_DNA"/>
</dbReference>
<dbReference type="Proteomes" id="UP000601435">
    <property type="component" value="Unassembled WGS sequence"/>
</dbReference>